<evidence type="ECO:0000313" key="3">
    <source>
        <dbReference type="Proteomes" id="UP001333110"/>
    </source>
</evidence>
<keyword evidence="3" id="KW-1185">Reference proteome</keyword>
<gene>
    <name evidence="2" type="ORF">QYF61_013112</name>
</gene>
<feature type="domain" description="Reverse transcriptase" evidence="1">
    <location>
        <begin position="222"/>
        <end position="470"/>
    </location>
</feature>
<sequence>MPLYSGPAERSLRTLVRGTSHKLSLGQAGDGVVLHLCCSWRIWEMLLRVVRHWHRLPREVVGAPSLETFKVRLDGALSNLIQLKMSLLLQGDVMREKSRRAKAQLELNLATAIKDNKMCFCKYISNKRKAKENLHPLLDVRGNIVTKDEEKAEGLNAFFPPVFNSQLFSGYPAPELEDRDREQNEAPIIYGEMVCGAGWDPPKGTEGAGRVLTKPLSILYQQSWLTGEVPVDWRSANVTPIYKKGRKEDPGNYRAVSLTLVPGKVMEQIILSAITWHVQDNQLIRPSHHGFKKGRSCLTNLISFYDKVTRLVDEGKAVDVVYLDFTKAFDTVSHSILLEKLAAHGLDGHTLRWVKNWLDGRAQRVVLAPVTSGVPQGSVLGPVLFNIFINGLDEGIECTFSKFADNTKLGGSVDLLEGRKALQRDLDRLDRWAEANCVRFNKAECWVLHLGYNNPVQHYRLGEEWLESGLVEKDLGVLVNSHLNMSQQSVQVAKKANSILACVRNSVASRTRAVIVPLNSALVRLHLECCVQFWAPQYKKDTEVLEHVQRRAMKLMKGLEHKSYEERLRDLGLFSLEKRRLRGDLIALYNCLKGGCREVTSDRTRGNGLKLHQGRFRLDIRKNLFTERVIKHWNRLPGEVVESPSLEVFKRHVDVVLRHMV</sequence>
<dbReference type="PANTHER" id="PTHR33332">
    <property type="entry name" value="REVERSE TRANSCRIPTASE DOMAIN-CONTAINING PROTEIN"/>
    <property type="match status" value="1"/>
</dbReference>
<dbReference type="CDD" id="cd01650">
    <property type="entry name" value="RT_nLTR_like"/>
    <property type="match status" value="1"/>
</dbReference>
<dbReference type="InterPro" id="IPR000477">
    <property type="entry name" value="RT_dom"/>
</dbReference>
<organism evidence="2 3">
    <name type="scientific">Mycteria americana</name>
    <name type="common">Wood stork</name>
    <dbReference type="NCBI Taxonomy" id="33587"/>
    <lineage>
        <taxon>Eukaryota</taxon>
        <taxon>Metazoa</taxon>
        <taxon>Chordata</taxon>
        <taxon>Craniata</taxon>
        <taxon>Vertebrata</taxon>
        <taxon>Euteleostomi</taxon>
        <taxon>Archelosauria</taxon>
        <taxon>Archosauria</taxon>
        <taxon>Dinosauria</taxon>
        <taxon>Saurischia</taxon>
        <taxon>Theropoda</taxon>
        <taxon>Coelurosauria</taxon>
        <taxon>Aves</taxon>
        <taxon>Neognathae</taxon>
        <taxon>Neoaves</taxon>
        <taxon>Aequornithes</taxon>
        <taxon>Ciconiiformes</taxon>
        <taxon>Ciconiidae</taxon>
        <taxon>Mycteria</taxon>
    </lineage>
</organism>
<dbReference type="Pfam" id="PF00078">
    <property type="entry name" value="RVT_1"/>
    <property type="match status" value="1"/>
</dbReference>
<dbReference type="InterPro" id="IPR043502">
    <property type="entry name" value="DNA/RNA_pol_sf"/>
</dbReference>
<proteinExistence type="predicted"/>
<evidence type="ECO:0000259" key="1">
    <source>
        <dbReference type="PROSITE" id="PS50878"/>
    </source>
</evidence>
<name>A0AAN7MTQ0_MYCAM</name>
<dbReference type="EMBL" id="JAUNZN010000013">
    <property type="protein sequence ID" value="KAK4813147.1"/>
    <property type="molecule type" value="Genomic_DNA"/>
</dbReference>
<dbReference type="PROSITE" id="PS50878">
    <property type="entry name" value="RT_POL"/>
    <property type="match status" value="1"/>
</dbReference>
<dbReference type="Proteomes" id="UP001333110">
    <property type="component" value="Unassembled WGS sequence"/>
</dbReference>
<dbReference type="AlphaFoldDB" id="A0AAN7MTQ0"/>
<protein>
    <recommendedName>
        <fullName evidence="1">Reverse transcriptase domain-containing protein</fullName>
    </recommendedName>
</protein>
<comment type="caution">
    <text evidence="2">The sequence shown here is derived from an EMBL/GenBank/DDBJ whole genome shotgun (WGS) entry which is preliminary data.</text>
</comment>
<accession>A0AAN7MTQ0</accession>
<reference evidence="2 3" key="1">
    <citation type="journal article" date="2023" name="J. Hered.">
        <title>Chromosome-level genome of the wood stork (Mycteria americana) provides insight into avian chromosome evolution.</title>
        <authorList>
            <person name="Flamio R. Jr."/>
            <person name="Ramstad K.M."/>
        </authorList>
    </citation>
    <scope>NUCLEOTIDE SEQUENCE [LARGE SCALE GENOMIC DNA]</scope>
    <source>
        <strain evidence="2">JAX WOST 10</strain>
    </source>
</reference>
<dbReference type="SUPFAM" id="SSF56672">
    <property type="entry name" value="DNA/RNA polymerases"/>
    <property type="match status" value="1"/>
</dbReference>
<evidence type="ECO:0000313" key="2">
    <source>
        <dbReference type="EMBL" id="KAK4813147.1"/>
    </source>
</evidence>